<dbReference type="EMBL" id="JAGKSQ010000003">
    <property type="protein sequence ID" value="MBP3951452.1"/>
    <property type="molecule type" value="Genomic_DNA"/>
</dbReference>
<reference evidence="2" key="1">
    <citation type="submission" date="2021-03" db="EMBL/GenBank/DDBJ databases">
        <title>Bacillus suaedae sp. nov., isolated from Suaeda aralocaspica.</title>
        <authorList>
            <person name="Lei R.F.R."/>
        </authorList>
    </citation>
    <scope>NUCLEOTIDE SEQUENCE</scope>
    <source>
        <strain evidence="2">YZJH907-2</strain>
    </source>
</reference>
<organism evidence="2 3">
    <name type="scientific">Halalkalibacter suaedae</name>
    <dbReference type="NCBI Taxonomy" id="2822140"/>
    <lineage>
        <taxon>Bacteria</taxon>
        <taxon>Bacillati</taxon>
        <taxon>Bacillota</taxon>
        <taxon>Bacilli</taxon>
        <taxon>Bacillales</taxon>
        <taxon>Bacillaceae</taxon>
        <taxon>Halalkalibacter</taxon>
    </lineage>
</organism>
<name>A0A940WVN6_9BACI</name>
<dbReference type="RefSeq" id="WP_210597133.1">
    <property type="nucleotide sequence ID" value="NZ_JAGKSQ010000003.1"/>
</dbReference>
<feature type="transmembrane region" description="Helical" evidence="1">
    <location>
        <begin position="105"/>
        <end position="125"/>
    </location>
</feature>
<protein>
    <submittedName>
        <fullName evidence="2">DUF3267 domain-containing protein</fullName>
    </submittedName>
</protein>
<evidence type="ECO:0000313" key="2">
    <source>
        <dbReference type="EMBL" id="MBP3951452.1"/>
    </source>
</evidence>
<evidence type="ECO:0000256" key="1">
    <source>
        <dbReference type="SAM" id="Phobius"/>
    </source>
</evidence>
<dbReference type="AlphaFoldDB" id="A0A940WVN6"/>
<dbReference type="Pfam" id="PF11667">
    <property type="entry name" value="DUF3267"/>
    <property type="match status" value="1"/>
</dbReference>
<feature type="transmembrane region" description="Helical" evidence="1">
    <location>
        <begin position="53"/>
        <end position="76"/>
    </location>
</feature>
<keyword evidence="1" id="KW-0472">Membrane</keyword>
<feature type="transmembrane region" description="Helical" evidence="1">
    <location>
        <begin position="131"/>
        <end position="157"/>
    </location>
</feature>
<keyword evidence="3" id="KW-1185">Reference proteome</keyword>
<sequence length="179" mass="20580">MNCWKTIRISRDYGTLRLIIYSGCTILFSFLFYYLVISSIIKTPKLIEISFHSILLSIILLVFSHKLLHLLPLWICGKKAILKIDRSYFFPLLTIKIKGPLSKSLYLATLFMPGLIITSASALASTMYPMYIAYISILTSIHFGLVFFDIVYISYILKAPKRCLVEKHSEGFNILLRKI</sequence>
<keyword evidence="1" id="KW-0812">Transmembrane</keyword>
<dbReference type="Proteomes" id="UP000678228">
    <property type="component" value="Unassembled WGS sequence"/>
</dbReference>
<keyword evidence="1" id="KW-1133">Transmembrane helix</keyword>
<accession>A0A940WVN6</accession>
<evidence type="ECO:0000313" key="3">
    <source>
        <dbReference type="Proteomes" id="UP000678228"/>
    </source>
</evidence>
<proteinExistence type="predicted"/>
<gene>
    <name evidence="2" type="ORF">J7W16_09915</name>
</gene>
<dbReference type="InterPro" id="IPR021683">
    <property type="entry name" value="DUF3267"/>
</dbReference>
<feature type="transmembrane region" description="Helical" evidence="1">
    <location>
        <begin position="18"/>
        <end position="41"/>
    </location>
</feature>
<comment type="caution">
    <text evidence="2">The sequence shown here is derived from an EMBL/GenBank/DDBJ whole genome shotgun (WGS) entry which is preliminary data.</text>
</comment>